<reference evidence="14" key="1">
    <citation type="journal article" date="2019" name="Int. J. Syst. Evol. Microbiol.">
        <title>The Global Catalogue of Microorganisms (GCM) 10K type strain sequencing project: providing services to taxonomists for standard genome sequencing and annotation.</title>
        <authorList>
            <consortium name="The Broad Institute Genomics Platform"/>
            <consortium name="The Broad Institute Genome Sequencing Center for Infectious Disease"/>
            <person name="Wu L."/>
            <person name="Ma J."/>
        </authorList>
    </citation>
    <scope>NUCLEOTIDE SEQUENCE [LARGE SCALE GENOMIC DNA]</scope>
    <source>
        <strain evidence="14">CGMCC 4.7177</strain>
    </source>
</reference>
<dbReference type="SMART" id="SM00240">
    <property type="entry name" value="FHA"/>
    <property type="match status" value="2"/>
</dbReference>
<feature type="transmembrane region" description="Helical" evidence="10">
    <location>
        <begin position="564"/>
        <end position="585"/>
    </location>
</feature>
<feature type="transmembrane region" description="Helical" evidence="10">
    <location>
        <begin position="678"/>
        <end position="696"/>
    </location>
</feature>
<feature type="domain" description="FHA" evidence="11">
    <location>
        <begin position="140"/>
        <end position="190"/>
    </location>
</feature>
<dbReference type="InterPro" id="IPR027417">
    <property type="entry name" value="P-loop_NTPase"/>
</dbReference>
<name>A0ABV9AU10_9ACTN</name>
<keyword evidence="3" id="KW-0597">Phosphoprotein</keyword>
<dbReference type="CDD" id="cd00060">
    <property type="entry name" value="FHA"/>
    <property type="match status" value="1"/>
</dbReference>
<dbReference type="SMART" id="SM00382">
    <property type="entry name" value="AAA"/>
    <property type="match status" value="1"/>
</dbReference>
<evidence type="ECO:0000256" key="7">
    <source>
        <dbReference type="ARBA" id="ARBA00022989"/>
    </source>
</evidence>
<evidence type="ECO:0000256" key="8">
    <source>
        <dbReference type="ARBA" id="ARBA00023136"/>
    </source>
</evidence>
<evidence type="ECO:0000259" key="12">
    <source>
        <dbReference type="PROSITE" id="PS50893"/>
    </source>
</evidence>
<dbReference type="InterPro" id="IPR013525">
    <property type="entry name" value="ABC2_TM"/>
</dbReference>
<dbReference type="PROSITE" id="PS50893">
    <property type="entry name" value="ABC_TRANSPORTER_2"/>
    <property type="match status" value="1"/>
</dbReference>
<dbReference type="SUPFAM" id="SSF52540">
    <property type="entry name" value="P-loop containing nucleoside triphosphate hydrolases"/>
    <property type="match status" value="1"/>
</dbReference>
<dbReference type="PANTHER" id="PTHR48041">
    <property type="entry name" value="ABC TRANSPORTER G FAMILY MEMBER 28"/>
    <property type="match status" value="1"/>
</dbReference>
<dbReference type="Pfam" id="PF00498">
    <property type="entry name" value="FHA"/>
    <property type="match status" value="2"/>
</dbReference>
<dbReference type="Gene3D" id="2.60.200.20">
    <property type="match status" value="2"/>
</dbReference>
<keyword evidence="6" id="KW-0067">ATP-binding</keyword>
<proteinExistence type="predicted"/>
<evidence type="ECO:0000256" key="3">
    <source>
        <dbReference type="ARBA" id="ARBA00022553"/>
    </source>
</evidence>
<dbReference type="InterPro" id="IPR017871">
    <property type="entry name" value="ABC_transporter-like_CS"/>
</dbReference>
<gene>
    <name evidence="13" type="ORF">ACFPIH_15680</name>
</gene>
<dbReference type="Pfam" id="PF00005">
    <property type="entry name" value="ABC_tran"/>
    <property type="match status" value="1"/>
</dbReference>
<organism evidence="13 14">
    <name type="scientific">Streptomyces vulcanius</name>
    <dbReference type="NCBI Taxonomy" id="1441876"/>
    <lineage>
        <taxon>Bacteria</taxon>
        <taxon>Bacillati</taxon>
        <taxon>Actinomycetota</taxon>
        <taxon>Actinomycetes</taxon>
        <taxon>Kitasatosporales</taxon>
        <taxon>Streptomycetaceae</taxon>
        <taxon>Streptomyces</taxon>
    </lineage>
</organism>
<keyword evidence="14" id="KW-1185">Reference proteome</keyword>
<dbReference type="PANTHER" id="PTHR48041:SF139">
    <property type="entry name" value="PROTEIN SCARLET"/>
    <property type="match status" value="1"/>
</dbReference>
<dbReference type="InterPro" id="IPR000253">
    <property type="entry name" value="FHA_dom"/>
</dbReference>
<feature type="domain" description="ABC transporter" evidence="12">
    <location>
        <begin position="226"/>
        <end position="461"/>
    </location>
</feature>
<comment type="caution">
    <text evidence="13">The sequence shown here is derived from an EMBL/GenBank/DDBJ whole genome shotgun (WGS) entry which is preliminary data.</text>
</comment>
<feature type="transmembrane region" description="Helical" evidence="10">
    <location>
        <begin position="649"/>
        <end position="671"/>
    </location>
</feature>
<keyword evidence="5" id="KW-0547">Nucleotide-binding</keyword>
<evidence type="ECO:0000256" key="6">
    <source>
        <dbReference type="ARBA" id="ARBA00022840"/>
    </source>
</evidence>
<dbReference type="PROSITE" id="PS00211">
    <property type="entry name" value="ABC_TRANSPORTER_1"/>
    <property type="match status" value="1"/>
</dbReference>
<evidence type="ECO:0000256" key="5">
    <source>
        <dbReference type="ARBA" id="ARBA00022741"/>
    </source>
</evidence>
<dbReference type="InterPro" id="IPR008984">
    <property type="entry name" value="SMAD_FHA_dom_sf"/>
</dbReference>
<dbReference type="Gene3D" id="3.40.50.300">
    <property type="entry name" value="P-loop containing nucleotide triphosphate hydrolases"/>
    <property type="match status" value="1"/>
</dbReference>
<keyword evidence="8 10" id="KW-0472">Membrane</keyword>
<keyword evidence="4 10" id="KW-0812">Transmembrane</keyword>
<dbReference type="SUPFAM" id="SSF49879">
    <property type="entry name" value="SMAD/FHA domain"/>
    <property type="match status" value="2"/>
</dbReference>
<evidence type="ECO:0000259" key="11">
    <source>
        <dbReference type="PROSITE" id="PS50006"/>
    </source>
</evidence>
<evidence type="ECO:0000313" key="14">
    <source>
        <dbReference type="Proteomes" id="UP001595839"/>
    </source>
</evidence>
<keyword evidence="7 10" id="KW-1133">Transmembrane helix</keyword>
<protein>
    <submittedName>
        <fullName evidence="13">FHA domain-containing protein</fullName>
    </submittedName>
</protein>
<evidence type="ECO:0000313" key="13">
    <source>
        <dbReference type="EMBL" id="MFC4500951.1"/>
    </source>
</evidence>
<evidence type="ECO:0000256" key="1">
    <source>
        <dbReference type="ARBA" id="ARBA00004141"/>
    </source>
</evidence>
<feature type="transmembrane region" description="Helical" evidence="10">
    <location>
        <begin position="746"/>
        <end position="769"/>
    </location>
</feature>
<dbReference type="Pfam" id="PF01061">
    <property type="entry name" value="ABC2_membrane"/>
    <property type="match status" value="1"/>
</dbReference>
<dbReference type="Proteomes" id="UP001595839">
    <property type="component" value="Unassembled WGS sequence"/>
</dbReference>
<accession>A0ABV9AU10</accession>
<comment type="subcellular location">
    <subcellularLocation>
        <location evidence="1">Membrane</location>
        <topology evidence="1">Multi-pass membrane protein</topology>
    </subcellularLocation>
</comment>
<feature type="domain" description="FHA" evidence="11">
    <location>
        <begin position="30"/>
        <end position="79"/>
    </location>
</feature>
<dbReference type="PROSITE" id="PS50006">
    <property type="entry name" value="FHA_DOMAIN"/>
    <property type="match status" value="2"/>
</dbReference>
<dbReference type="InterPro" id="IPR050352">
    <property type="entry name" value="ABCG_transporters"/>
</dbReference>
<dbReference type="InterPro" id="IPR003593">
    <property type="entry name" value="AAA+_ATPase"/>
</dbReference>
<feature type="transmembrane region" description="Helical" evidence="10">
    <location>
        <begin position="532"/>
        <end position="552"/>
    </location>
</feature>
<evidence type="ECO:0000256" key="4">
    <source>
        <dbReference type="ARBA" id="ARBA00022692"/>
    </source>
</evidence>
<dbReference type="RefSeq" id="WP_381172613.1">
    <property type="nucleotide sequence ID" value="NZ_JBHSFK010000009.1"/>
</dbReference>
<sequence>MVERRVAPTAPELVLETESGATVMTPGHDYHVGRDPFSDIVIDDARVSWHHAVLRPDGDHWTLADEDSTNGTWADGRRVQEWDVGPGTVIRFGSPSDGPCAVLSGRPPPAPERPSAVSMPARTGTFKQPTNVRPLPTRTVRIGRAADNDLVVDDLSVSRRHAELRARPDGGYEIADLGSHNGTYLNGLPVTAAPIGPGDIVGIGHSAFCLVGDELQEYVDTGEVSLDVQELTVAVDHGRKVLLDDVSFPVGEKCLLAVVGPSGAGKSTLLGALTGQRPAGHGTVVYDGRDLYRDYAELRQRIGLVPQDDILHAQLTVRAALAYAAELRFPQDTARAERRERVAEVIRELGLEQRAGQAVHSLSGGQRKRVSVALELLTKPSLLFLDEPTSGLDPGMDRSVMHMLRGLADDGRTVIVVTHSVLSLDVCDRLLVLAPGGKVAYYGPPDDALAFFGFRQWPAAFEAFERDQDRDWAGEYRDSPFHRHYVVNSSAQPLLPREGPVIMLPPPRPRSWSAQLSTLVRRYTAALSADRTFLVIMVALPFVMGAMARALAGGQLTRDTAMNALLILCVGGVLTGAANAVREIVKERVIYRRERAVGLSRSAYLMSKVVVLGTVTVAQAVVLTLVALLGVDLNAPGDEGVLMPPLVEITVAVALLAFTAMMLGLLVSALVRKEEVTMPLLVLLAIVQVVFCGALLKLDDVPGLAQLSWLVPSRWALGAMAGTIGLSRIVPGDLTDDPLFEHSAGVWLLDVGMLVVLSVVFGYAVARLLRRREPVVMRK</sequence>
<feature type="transmembrane region" description="Helical" evidence="10">
    <location>
        <begin position="605"/>
        <end position="629"/>
    </location>
</feature>
<dbReference type="CDD" id="cd03213">
    <property type="entry name" value="ABCG_EPDR"/>
    <property type="match status" value="1"/>
</dbReference>
<keyword evidence="2" id="KW-0813">Transport</keyword>
<feature type="region of interest" description="Disordered" evidence="9">
    <location>
        <begin position="107"/>
        <end position="132"/>
    </location>
</feature>
<evidence type="ECO:0000256" key="9">
    <source>
        <dbReference type="SAM" id="MobiDB-lite"/>
    </source>
</evidence>
<evidence type="ECO:0000256" key="2">
    <source>
        <dbReference type="ARBA" id="ARBA00022448"/>
    </source>
</evidence>
<dbReference type="EMBL" id="JBHSFK010000009">
    <property type="protein sequence ID" value="MFC4500951.1"/>
    <property type="molecule type" value="Genomic_DNA"/>
</dbReference>
<dbReference type="InterPro" id="IPR003439">
    <property type="entry name" value="ABC_transporter-like_ATP-bd"/>
</dbReference>
<evidence type="ECO:0000256" key="10">
    <source>
        <dbReference type="SAM" id="Phobius"/>
    </source>
</evidence>